<evidence type="ECO:0000313" key="12">
    <source>
        <dbReference type="Proteomes" id="UP001596620"/>
    </source>
</evidence>
<dbReference type="EMBL" id="JBHTGR010000005">
    <property type="protein sequence ID" value="MFC7746413.1"/>
    <property type="molecule type" value="Genomic_DNA"/>
</dbReference>
<gene>
    <name evidence="11" type="ORF">ACFQU8_04045</name>
</gene>
<evidence type="ECO:0000256" key="7">
    <source>
        <dbReference type="ARBA" id="ARBA00023004"/>
    </source>
</evidence>
<evidence type="ECO:0000256" key="9">
    <source>
        <dbReference type="ARBA" id="ARBA00023136"/>
    </source>
</evidence>
<dbReference type="PANTHER" id="PTHR42771:SF4">
    <property type="entry name" value="IRON(3+)-HYDROXAMATE IMPORT ATP-BINDING PROTEIN FHUC"/>
    <property type="match status" value="1"/>
</dbReference>
<dbReference type="Proteomes" id="UP001596620">
    <property type="component" value="Unassembled WGS sequence"/>
</dbReference>
<dbReference type="GO" id="GO:0005524">
    <property type="term" value="F:ATP binding"/>
    <property type="evidence" value="ECO:0007669"/>
    <property type="project" value="UniProtKB-KW"/>
</dbReference>
<protein>
    <submittedName>
        <fullName evidence="11">ABC transporter ATP-binding protein</fullName>
    </submittedName>
</protein>
<dbReference type="SMART" id="SM00382">
    <property type="entry name" value="AAA"/>
    <property type="match status" value="1"/>
</dbReference>
<dbReference type="PROSITE" id="PS50893">
    <property type="entry name" value="ABC_TRANSPORTER_2"/>
    <property type="match status" value="1"/>
</dbReference>
<dbReference type="InterPro" id="IPR017871">
    <property type="entry name" value="ABC_transporter-like_CS"/>
</dbReference>
<keyword evidence="2" id="KW-0813">Transport</keyword>
<evidence type="ECO:0000256" key="5">
    <source>
        <dbReference type="ARBA" id="ARBA00022741"/>
    </source>
</evidence>
<dbReference type="Pfam" id="PF00005">
    <property type="entry name" value="ABC_tran"/>
    <property type="match status" value="1"/>
</dbReference>
<comment type="caution">
    <text evidence="11">The sequence shown here is derived from an EMBL/GenBank/DDBJ whole genome shotgun (WGS) entry which is preliminary data.</text>
</comment>
<dbReference type="InterPro" id="IPR003439">
    <property type="entry name" value="ABC_transporter-like_ATP-bd"/>
</dbReference>
<keyword evidence="7" id="KW-0408">Iron</keyword>
<keyword evidence="9" id="KW-0472">Membrane</keyword>
<evidence type="ECO:0000256" key="6">
    <source>
        <dbReference type="ARBA" id="ARBA00022840"/>
    </source>
</evidence>
<comment type="subcellular location">
    <subcellularLocation>
        <location evidence="1">Cell membrane</location>
        <topology evidence="1">Peripheral membrane protein</topology>
    </subcellularLocation>
</comment>
<reference evidence="12" key="1">
    <citation type="journal article" date="2019" name="Int. J. Syst. Evol. Microbiol.">
        <title>The Global Catalogue of Microorganisms (GCM) 10K type strain sequencing project: providing services to taxonomists for standard genome sequencing and annotation.</title>
        <authorList>
            <consortium name="The Broad Institute Genomics Platform"/>
            <consortium name="The Broad Institute Genome Sequencing Center for Infectious Disease"/>
            <person name="Wu L."/>
            <person name="Ma J."/>
        </authorList>
    </citation>
    <scope>NUCLEOTIDE SEQUENCE [LARGE SCALE GENOMIC DNA]</scope>
    <source>
        <strain evidence="12">JCM 30234</strain>
    </source>
</reference>
<keyword evidence="5" id="KW-0547">Nucleotide-binding</keyword>
<dbReference type="SUPFAM" id="SSF52540">
    <property type="entry name" value="P-loop containing nucleoside triphosphate hydrolases"/>
    <property type="match status" value="1"/>
</dbReference>
<dbReference type="InterPro" id="IPR003593">
    <property type="entry name" value="AAA+_ATPase"/>
</dbReference>
<evidence type="ECO:0000256" key="1">
    <source>
        <dbReference type="ARBA" id="ARBA00004202"/>
    </source>
</evidence>
<organism evidence="11 12">
    <name type="scientific">Lentibacillus kimchii</name>
    <dbReference type="NCBI Taxonomy" id="1542911"/>
    <lineage>
        <taxon>Bacteria</taxon>
        <taxon>Bacillati</taxon>
        <taxon>Bacillota</taxon>
        <taxon>Bacilli</taxon>
        <taxon>Bacillales</taxon>
        <taxon>Bacillaceae</taxon>
        <taxon>Lentibacillus</taxon>
    </lineage>
</organism>
<keyword evidence="3" id="KW-1003">Cell membrane</keyword>
<proteinExistence type="predicted"/>
<dbReference type="InterPro" id="IPR051535">
    <property type="entry name" value="Siderophore_ABC-ATPase"/>
</dbReference>
<evidence type="ECO:0000256" key="3">
    <source>
        <dbReference type="ARBA" id="ARBA00022475"/>
    </source>
</evidence>
<sequence length="281" mass="31293">MVSVNADNIEIGYGEQPIIENLSVEIPQNQITTIIGPNGCGKSTLLKALTRIIPHQSGSVLVDGKDIAKEKTKALAQKMAILPQSPESANGLTVRELVSYGRYPYQKGLGRLKQYDRELIDWALDVTNISALRNESVDTLSGGQRQRVWIAMSLAQDTDMIFLDEPTTYLDMAHQLEVLELLQQLNLEQSRTIVMVLHDLNQAARFADHLIAMKDGDIVQTGTSEDVIQCDVLREVFSIDADICRDPRTNKPMCLTYNLLKGENQHEENTCPLSALNRAFA</sequence>
<dbReference type="PROSITE" id="PS00211">
    <property type="entry name" value="ABC_TRANSPORTER_1"/>
    <property type="match status" value="1"/>
</dbReference>
<evidence type="ECO:0000256" key="8">
    <source>
        <dbReference type="ARBA" id="ARBA00023065"/>
    </source>
</evidence>
<dbReference type="RefSeq" id="WP_382357896.1">
    <property type="nucleotide sequence ID" value="NZ_JBHTGR010000005.1"/>
</dbReference>
<evidence type="ECO:0000259" key="10">
    <source>
        <dbReference type="PROSITE" id="PS50893"/>
    </source>
</evidence>
<accession>A0ABW2UWC7</accession>
<keyword evidence="12" id="KW-1185">Reference proteome</keyword>
<keyword evidence="8" id="KW-0406">Ion transport</keyword>
<dbReference type="Gene3D" id="3.40.50.300">
    <property type="entry name" value="P-loop containing nucleotide triphosphate hydrolases"/>
    <property type="match status" value="1"/>
</dbReference>
<keyword evidence="6 11" id="KW-0067">ATP-binding</keyword>
<keyword evidence="4" id="KW-0410">Iron transport</keyword>
<dbReference type="InterPro" id="IPR027417">
    <property type="entry name" value="P-loop_NTPase"/>
</dbReference>
<feature type="domain" description="ABC transporter" evidence="10">
    <location>
        <begin position="4"/>
        <end position="240"/>
    </location>
</feature>
<dbReference type="PANTHER" id="PTHR42771">
    <property type="entry name" value="IRON(3+)-HYDROXAMATE IMPORT ATP-BINDING PROTEIN FHUC"/>
    <property type="match status" value="1"/>
</dbReference>
<name>A0ABW2UWC7_9BACI</name>
<dbReference type="CDD" id="cd03214">
    <property type="entry name" value="ABC_Iron-Siderophores_B12_Hemin"/>
    <property type="match status" value="1"/>
</dbReference>
<evidence type="ECO:0000313" key="11">
    <source>
        <dbReference type="EMBL" id="MFC7746413.1"/>
    </source>
</evidence>
<evidence type="ECO:0000256" key="4">
    <source>
        <dbReference type="ARBA" id="ARBA00022496"/>
    </source>
</evidence>
<evidence type="ECO:0000256" key="2">
    <source>
        <dbReference type="ARBA" id="ARBA00022448"/>
    </source>
</evidence>